<feature type="domain" description="VWFA" evidence="1">
    <location>
        <begin position="18"/>
        <end position="164"/>
    </location>
</feature>
<dbReference type="InterPro" id="IPR002035">
    <property type="entry name" value="VWF_A"/>
</dbReference>
<dbReference type="SMART" id="SM00327">
    <property type="entry name" value="VWA"/>
    <property type="match status" value="1"/>
</dbReference>
<sequence length="238" mass="27052">MLSILNTKLETDFSCKLDLGLVVDTSQSIKQKNINDLKTILENLVQQFDISNDGTHISLETFGDKSVIHKLFDEPDFFAKKSLTSLIDKGIDKLSRPTRLDLALEKADLEMFTEENGDRHGVRSVMVLFTDGRSHPKDTDKKKYREHFRNIKHSNSYEAQGLDVAFAVDKTRSVEFDNFRLVKGFILQLIDALTIGPEETHTGLILFAKQARVISISADNRDFKQTTTATATRTWKKQ</sequence>
<dbReference type="SUPFAM" id="SSF53300">
    <property type="entry name" value="vWA-like"/>
    <property type="match status" value="2"/>
</dbReference>
<feature type="domain" description="VWFA" evidence="1">
    <location>
        <begin position="163"/>
        <end position="212"/>
    </location>
</feature>
<dbReference type="OrthoDB" id="5987433at2759"/>
<dbReference type="STRING" id="50429.A0A2B4SX97"/>
<dbReference type="InterPro" id="IPR050525">
    <property type="entry name" value="ECM_Assembly_Org"/>
</dbReference>
<dbReference type="EMBL" id="LSMT01000009">
    <property type="protein sequence ID" value="PFX33733.1"/>
    <property type="molecule type" value="Genomic_DNA"/>
</dbReference>
<organism evidence="2 3">
    <name type="scientific">Stylophora pistillata</name>
    <name type="common">Smooth cauliflower coral</name>
    <dbReference type="NCBI Taxonomy" id="50429"/>
    <lineage>
        <taxon>Eukaryota</taxon>
        <taxon>Metazoa</taxon>
        <taxon>Cnidaria</taxon>
        <taxon>Anthozoa</taxon>
        <taxon>Hexacorallia</taxon>
        <taxon>Scleractinia</taxon>
        <taxon>Astrocoeniina</taxon>
        <taxon>Pocilloporidae</taxon>
        <taxon>Stylophora</taxon>
    </lineage>
</organism>
<dbReference type="Gene3D" id="3.40.50.410">
    <property type="entry name" value="von Willebrand factor, type A domain"/>
    <property type="match status" value="2"/>
</dbReference>
<dbReference type="PROSITE" id="PS50234">
    <property type="entry name" value="VWFA"/>
    <property type="match status" value="2"/>
</dbReference>
<dbReference type="Proteomes" id="UP000225706">
    <property type="component" value="Unassembled WGS sequence"/>
</dbReference>
<dbReference type="AlphaFoldDB" id="A0A2B4SX97"/>
<protein>
    <submittedName>
        <fullName evidence="2">Integrin alpha-1</fullName>
    </submittedName>
</protein>
<name>A0A2B4SX97_STYPI</name>
<gene>
    <name evidence="2" type="primary">ITGA1</name>
    <name evidence="2" type="ORF">AWC38_SpisGene1412</name>
</gene>
<dbReference type="PANTHER" id="PTHR24020">
    <property type="entry name" value="COLLAGEN ALPHA"/>
    <property type="match status" value="1"/>
</dbReference>
<dbReference type="CDD" id="cd01450">
    <property type="entry name" value="vWFA_subfamily_ECM"/>
    <property type="match status" value="1"/>
</dbReference>
<dbReference type="InterPro" id="IPR036465">
    <property type="entry name" value="vWFA_dom_sf"/>
</dbReference>
<dbReference type="GO" id="GO:0007229">
    <property type="term" value="P:integrin-mediated signaling pathway"/>
    <property type="evidence" value="ECO:0007669"/>
    <property type="project" value="UniProtKB-KW"/>
</dbReference>
<evidence type="ECO:0000313" key="2">
    <source>
        <dbReference type="EMBL" id="PFX33733.1"/>
    </source>
</evidence>
<keyword evidence="2" id="KW-0401">Integrin</keyword>
<accession>A0A2B4SX97</accession>
<dbReference type="PANTHER" id="PTHR24020:SF20">
    <property type="entry name" value="PH DOMAIN-CONTAINING PROTEIN"/>
    <property type="match status" value="1"/>
</dbReference>
<proteinExistence type="predicted"/>
<keyword evidence="3" id="KW-1185">Reference proteome</keyword>
<reference evidence="3" key="1">
    <citation type="journal article" date="2017" name="bioRxiv">
        <title>Comparative analysis of the genomes of Stylophora pistillata and Acropora digitifera provides evidence for extensive differences between species of corals.</title>
        <authorList>
            <person name="Voolstra C.R."/>
            <person name="Li Y."/>
            <person name="Liew Y.J."/>
            <person name="Baumgarten S."/>
            <person name="Zoccola D."/>
            <person name="Flot J.-F."/>
            <person name="Tambutte S."/>
            <person name="Allemand D."/>
            <person name="Aranda M."/>
        </authorList>
    </citation>
    <scope>NUCLEOTIDE SEQUENCE [LARGE SCALE GENOMIC DNA]</scope>
</reference>
<evidence type="ECO:0000259" key="1">
    <source>
        <dbReference type="PROSITE" id="PS50234"/>
    </source>
</evidence>
<dbReference type="Pfam" id="PF00092">
    <property type="entry name" value="VWA"/>
    <property type="match status" value="2"/>
</dbReference>
<comment type="caution">
    <text evidence="2">The sequence shown here is derived from an EMBL/GenBank/DDBJ whole genome shotgun (WGS) entry which is preliminary data.</text>
</comment>
<evidence type="ECO:0000313" key="3">
    <source>
        <dbReference type="Proteomes" id="UP000225706"/>
    </source>
</evidence>